<protein>
    <recommendedName>
        <fullName evidence="3">KfrA N-terminal DNA-binding domain-containing protein</fullName>
    </recommendedName>
</protein>
<feature type="compositionally biased region" description="Basic residues" evidence="2">
    <location>
        <begin position="346"/>
        <end position="357"/>
    </location>
</feature>
<name>A0A2S2DCH5_9BURK</name>
<evidence type="ECO:0000313" key="5">
    <source>
        <dbReference type="Proteomes" id="UP000245820"/>
    </source>
</evidence>
<gene>
    <name evidence="4" type="ORF">DIR46_00210</name>
</gene>
<proteinExistence type="predicted"/>
<dbReference type="KEGG" id="mtim:DIR46_00210"/>
<sequence length="357" mass="40510">MLENRQSTASMQADIDCLRDRFPRTADLYREACAVMFFRYGVTPTTNALYQLVRKGSMSVPSEALKRFWSDLRERARVDLQHADLPDQVKQSGGQLIGEIWALAQKAADESIIVLRQSAMVERDAALAEKDRLEDDIAQLSAQLKDGRDQIAAAEGTIVKQRDELGAAAAAQQETDLRLNEARADIETLRDQISSMLRERAAEIEKLTDRILQAEQRYTDLAKRTLVDLDKERTAATKLQKQLDAERRTFASRIEEIQSEAQRAQFQLARQGQELSAYMTKAELLADERDRAASQTMRTAFQCGELESQLAAERAKVAELREQLERFASTSKPSRREPRSTPVIPRQRRRPGSKQDK</sequence>
<feature type="coiled-coil region" evidence="1">
    <location>
        <begin position="116"/>
        <end position="274"/>
    </location>
</feature>
<dbReference type="Proteomes" id="UP000245820">
    <property type="component" value="Chromosome"/>
</dbReference>
<dbReference type="EMBL" id="CP029343">
    <property type="protein sequence ID" value="AWL03038.1"/>
    <property type="molecule type" value="Genomic_DNA"/>
</dbReference>
<dbReference type="Pfam" id="PF11740">
    <property type="entry name" value="KfrA_N"/>
    <property type="match status" value="1"/>
</dbReference>
<keyword evidence="5" id="KW-1185">Reference proteome</keyword>
<feature type="domain" description="KfrA N-terminal DNA-binding" evidence="3">
    <location>
        <begin position="31"/>
        <end position="144"/>
    </location>
</feature>
<feature type="region of interest" description="Disordered" evidence="2">
    <location>
        <begin position="325"/>
        <end position="357"/>
    </location>
</feature>
<dbReference type="OrthoDB" id="9178680at2"/>
<dbReference type="RefSeq" id="WP_109343463.1">
    <property type="nucleotide sequence ID" value="NZ_CP029343.1"/>
</dbReference>
<reference evidence="4 5" key="1">
    <citation type="submission" date="2018-05" db="EMBL/GenBank/DDBJ databases">
        <title>Complete genome sequence of Massilia oculi sp. nov. CCUG 43427T (=DSM 26321T), the type strain of M. oculi, and comparison with genome sequences of other Massilia strains.</title>
        <authorList>
            <person name="Zhu B."/>
        </authorList>
    </citation>
    <scope>NUCLEOTIDE SEQUENCE [LARGE SCALE GENOMIC DNA]</scope>
    <source>
        <strain evidence="4 5">CCUG 43427</strain>
    </source>
</reference>
<accession>A0A2S2DCH5</accession>
<dbReference type="InterPro" id="IPR021104">
    <property type="entry name" value="KfrA_DNA-bd_N"/>
</dbReference>
<keyword evidence="1" id="KW-0175">Coiled coil</keyword>
<evidence type="ECO:0000256" key="1">
    <source>
        <dbReference type="SAM" id="Coils"/>
    </source>
</evidence>
<dbReference type="AlphaFoldDB" id="A0A2S2DCH5"/>
<organism evidence="4 5">
    <name type="scientific">Massilia oculi</name>
    <dbReference type="NCBI Taxonomy" id="945844"/>
    <lineage>
        <taxon>Bacteria</taxon>
        <taxon>Pseudomonadati</taxon>
        <taxon>Pseudomonadota</taxon>
        <taxon>Betaproteobacteria</taxon>
        <taxon>Burkholderiales</taxon>
        <taxon>Oxalobacteraceae</taxon>
        <taxon>Telluria group</taxon>
        <taxon>Massilia</taxon>
    </lineage>
</organism>
<evidence type="ECO:0000256" key="2">
    <source>
        <dbReference type="SAM" id="MobiDB-lite"/>
    </source>
</evidence>
<evidence type="ECO:0000313" key="4">
    <source>
        <dbReference type="EMBL" id="AWL03038.1"/>
    </source>
</evidence>
<evidence type="ECO:0000259" key="3">
    <source>
        <dbReference type="Pfam" id="PF11740"/>
    </source>
</evidence>